<evidence type="ECO:0000313" key="3">
    <source>
        <dbReference type="Proteomes" id="UP000018936"/>
    </source>
</evidence>
<sequence>MKERGGGRGEEEGRRERRRRRREGGGKGRKRRRRRKEEGRERRKKEKDKEEEEEGSNRRRRMINADKGTPGPRALPSWKTDLNFPRTNQSDSKLACQPFATGFQNGSVFPICKMGTGRPVFPTSSVRVVLGCFDLQSIKYSCTKQLLNETATALWSFLSASFLLSRSAKVIRLIFHHHRVCEWSLNEAVSKGGWPESSLNGDVPFCDCLTSEASAESQIHLTTVPEFMLLCEKLSSAHFTAFLATVKAVKREPGGPCNRHKYEPSIRMEMTVNNGHITPFFRRPYNFELDELLLNRGLPVITGIPLATVARKVIKDSLEQPSRLATEIVVGRGRGVAVIERWKFCLQNWPAAQAGLLPLANISILLLLIASRLPSPLFSGGGRTHLQKALKSFLLEKARGVSGFSFFLCVFHRIEESGKGSSQAGNPIYIPFLLPPACPKCSGFFFLSSFRLWHIDCFGTPGKRSSHWGENAGGGRRRWGRRGGS</sequence>
<reference evidence="2 3" key="1">
    <citation type="journal article" date="2013" name="Proc. Natl. Acad. Sci. U.S.A.">
        <title>The king cobra genome reveals dynamic gene evolution and adaptation in the snake venom system.</title>
        <authorList>
            <person name="Vonk F.J."/>
            <person name="Casewell N.R."/>
            <person name="Henkel C.V."/>
            <person name="Heimberg A.M."/>
            <person name="Jansen H.J."/>
            <person name="McCleary R.J."/>
            <person name="Kerkkamp H.M."/>
            <person name="Vos R.A."/>
            <person name="Guerreiro I."/>
            <person name="Calvete J.J."/>
            <person name="Wuster W."/>
            <person name="Woods A.E."/>
            <person name="Logan J.M."/>
            <person name="Harrison R.A."/>
            <person name="Castoe T.A."/>
            <person name="de Koning A.P."/>
            <person name="Pollock D.D."/>
            <person name="Yandell M."/>
            <person name="Calderon D."/>
            <person name="Renjifo C."/>
            <person name="Currier R.B."/>
            <person name="Salgado D."/>
            <person name="Pla D."/>
            <person name="Sanz L."/>
            <person name="Hyder A.S."/>
            <person name="Ribeiro J.M."/>
            <person name="Arntzen J.W."/>
            <person name="van den Thillart G.E."/>
            <person name="Boetzer M."/>
            <person name="Pirovano W."/>
            <person name="Dirks R.P."/>
            <person name="Spaink H.P."/>
            <person name="Duboule D."/>
            <person name="McGlinn E."/>
            <person name="Kini R.M."/>
            <person name="Richardson M.K."/>
        </authorList>
    </citation>
    <scope>NUCLEOTIDE SEQUENCE</scope>
    <source>
        <tissue evidence="2">Blood</tissue>
    </source>
</reference>
<accession>V8P1B4</accession>
<name>V8P1B4_OPHHA</name>
<proteinExistence type="predicted"/>
<feature type="compositionally biased region" description="Basic and acidic residues" evidence="1">
    <location>
        <begin position="1"/>
        <end position="15"/>
    </location>
</feature>
<comment type="caution">
    <text evidence="2">The sequence shown here is derived from an EMBL/GenBank/DDBJ whole genome shotgun (WGS) entry which is preliminary data.</text>
</comment>
<dbReference type="Proteomes" id="UP000018936">
    <property type="component" value="Unassembled WGS sequence"/>
</dbReference>
<organism evidence="2 3">
    <name type="scientific">Ophiophagus hannah</name>
    <name type="common">King cobra</name>
    <name type="synonym">Naja hannah</name>
    <dbReference type="NCBI Taxonomy" id="8665"/>
    <lineage>
        <taxon>Eukaryota</taxon>
        <taxon>Metazoa</taxon>
        <taxon>Chordata</taxon>
        <taxon>Craniata</taxon>
        <taxon>Vertebrata</taxon>
        <taxon>Euteleostomi</taxon>
        <taxon>Lepidosauria</taxon>
        <taxon>Squamata</taxon>
        <taxon>Bifurcata</taxon>
        <taxon>Unidentata</taxon>
        <taxon>Episquamata</taxon>
        <taxon>Toxicofera</taxon>
        <taxon>Serpentes</taxon>
        <taxon>Colubroidea</taxon>
        <taxon>Elapidae</taxon>
        <taxon>Elapinae</taxon>
        <taxon>Ophiophagus</taxon>
    </lineage>
</organism>
<evidence type="ECO:0000313" key="2">
    <source>
        <dbReference type="EMBL" id="ETE67966.1"/>
    </source>
</evidence>
<feature type="region of interest" description="Disordered" evidence="1">
    <location>
        <begin position="465"/>
        <end position="485"/>
    </location>
</feature>
<feature type="compositionally biased region" description="Basic residues" evidence="1">
    <location>
        <begin position="475"/>
        <end position="485"/>
    </location>
</feature>
<feature type="non-terminal residue" evidence="2">
    <location>
        <position position="1"/>
    </location>
</feature>
<gene>
    <name evidence="2" type="ORF">L345_06253</name>
</gene>
<feature type="region of interest" description="Disordered" evidence="1">
    <location>
        <begin position="1"/>
        <end position="78"/>
    </location>
</feature>
<feature type="compositionally biased region" description="Basic residues" evidence="1">
    <location>
        <begin position="16"/>
        <end position="35"/>
    </location>
</feature>
<keyword evidence="3" id="KW-1185">Reference proteome</keyword>
<protein>
    <submittedName>
        <fullName evidence="2">Uncharacterized protein</fullName>
    </submittedName>
</protein>
<dbReference type="EMBL" id="AZIM01001134">
    <property type="protein sequence ID" value="ETE67966.1"/>
    <property type="molecule type" value="Genomic_DNA"/>
</dbReference>
<evidence type="ECO:0000256" key="1">
    <source>
        <dbReference type="SAM" id="MobiDB-lite"/>
    </source>
</evidence>
<dbReference type="AlphaFoldDB" id="V8P1B4"/>